<proteinExistence type="predicted"/>
<dbReference type="Gene3D" id="3.40.50.300">
    <property type="entry name" value="P-loop containing nucleotide triphosphate hydrolases"/>
    <property type="match status" value="1"/>
</dbReference>
<dbReference type="InterPro" id="IPR005654">
    <property type="entry name" value="ATPase_AFG1-like"/>
</dbReference>
<dbReference type="GO" id="GO:0005524">
    <property type="term" value="F:ATP binding"/>
    <property type="evidence" value="ECO:0007669"/>
    <property type="project" value="UniProtKB-KW"/>
</dbReference>
<keyword evidence="2" id="KW-0067">ATP-binding</keyword>
<dbReference type="RefSeq" id="WP_233574301.1">
    <property type="nucleotide sequence ID" value="NZ_JACIFD010000011.1"/>
</dbReference>
<dbReference type="AlphaFoldDB" id="A0A840DEP1"/>
<dbReference type="GO" id="GO:0005737">
    <property type="term" value="C:cytoplasm"/>
    <property type="evidence" value="ECO:0007669"/>
    <property type="project" value="TreeGrafter"/>
</dbReference>
<keyword evidence="4" id="KW-1185">Reference proteome</keyword>
<gene>
    <name evidence="3" type="ORF">F5897_001220</name>
</gene>
<evidence type="ECO:0000313" key="4">
    <source>
        <dbReference type="Proteomes" id="UP000571183"/>
    </source>
</evidence>
<name>A0A840DEP1_9MICO</name>
<keyword evidence="1" id="KW-0547">Nucleotide-binding</keyword>
<accession>A0A840DEP1</accession>
<evidence type="ECO:0000313" key="3">
    <source>
        <dbReference type="EMBL" id="MBB4071901.1"/>
    </source>
</evidence>
<sequence length="367" mass="39439">MPVSNILNLIDRQPRVSGAQLVANLTPPAQFHTATFESYRPDPQHPSQEEARSLLRNFVAGTAGGGTGGGSKGGFFGFGRKKKAVDPEPAATSMTVPAGKMGVYLDGGFGVGKTHLLAAAWHAQAGRKYFGTFIEYTALVGALGYEGAIKQLTGAKLICIDEFELDDPGDTMLMTRMIKDLTATGSKFIATSNTPPNALGEGRFAAADFMREIQAMSDRFVTVRIDGADYRQRNIEGAARVLSPEEYQQQLSSFSAAGTATANDDFGSLLEHLKQVHPSSYAAMLEGVERIGLSDVYELHDQSQALRFVAFIDRVYDAQIPIFASGIPLNEIFGGGMLDGGYRKKYLRCMSRANALCAANETADAVL</sequence>
<dbReference type="Pfam" id="PF03969">
    <property type="entry name" value="AFG1_ATPase"/>
    <property type="match status" value="2"/>
</dbReference>
<comment type="caution">
    <text evidence="3">The sequence shown here is derived from an EMBL/GenBank/DDBJ whole genome shotgun (WGS) entry which is preliminary data.</text>
</comment>
<keyword evidence="3" id="KW-0131">Cell cycle</keyword>
<dbReference type="GO" id="GO:0016887">
    <property type="term" value="F:ATP hydrolysis activity"/>
    <property type="evidence" value="ECO:0007669"/>
    <property type="project" value="InterPro"/>
</dbReference>
<dbReference type="SUPFAM" id="SSF52540">
    <property type="entry name" value="P-loop containing nucleoside triphosphate hydrolases"/>
    <property type="match status" value="1"/>
</dbReference>
<dbReference type="Proteomes" id="UP000571183">
    <property type="component" value="Unassembled WGS sequence"/>
</dbReference>
<evidence type="ECO:0000256" key="1">
    <source>
        <dbReference type="ARBA" id="ARBA00022741"/>
    </source>
</evidence>
<organism evidence="3 4">
    <name type="scientific">Canibacter oris</name>
    <dbReference type="NCBI Taxonomy" id="1365628"/>
    <lineage>
        <taxon>Bacteria</taxon>
        <taxon>Bacillati</taxon>
        <taxon>Actinomycetota</taxon>
        <taxon>Actinomycetes</taxon>
        <taxon>Micrococcales</taxon>
        <taxon>Microbacteriaceae</taxon>
        <taxon>Canibacter</taxon>
    </lineage>
</organism>
<dbReference type="InterPro" id="IPR027417">
    <property type="entry name" value="P-loop_NTPase"/>
</dbReference>
<dbReference type="NCBIfam" id="NF040713">
    <property type="entry name" value="ZapE"/>
    <property type="match status" value="1"/>
</dbReference>
<dbReference type="GO" id="GO:0051301">
    <property type="term" value="P:cell division"/>
    <property type="evidence" value="ECO:0007669"/>
    <property type="project" value="UniProtKB-KW"/>
</dbReference>
<dbReference type="PANTHER" id="PTHR12169:SF6">
    <property type="entry name" value="AFG1-LIKE ATPASE"/>
    <property type="match status" value="1"/>
</dbReference>
<protein>
    <submittedName>
        <fullName evidence="3">Cell division protein ZapE</fullName>
    </submittedName>
</protein>
<reference evidence="3" key="1">
    <citation type="submission" date="2020-08" db="EMBL/GenBank/DDBJ databases">
        <title>Sequencing the genomes of 1000 actinobacteria strains.</title>
        <authorList>
            <person name="Klenk H.-P."/>
        </authorList>
    </citation>
    <scope>NUCLEOTIDE SEQUENCE [LARGE SCALE GENOMIC DNA]</scope>
    <source>
        <strain evidence="3">DSM 27064</strain>
    </source>
</reference>
<dbReference type="EMBL" id="JACIFD010000011">
    <property type="protein sequence ID" value="MBB4071901.1"/>
    <property type="molecule type" value="Genomic_DNA"/>
</dbReference>
<keyword evidence="3" id="KW-0132">Cell division</keyword>
<dbReference type="PANTHER" id="PTHR12169">
    <property type="entry name" value="ATPASE N2B"/>
    <property type="match status" value="1"/>
</dbReference>
<evidence type="ECO:0000256" key="2">
    <source>
        <dbReference type="ARBA" id="ARBA00022840"/>
    </source>
</evidence>